<dbReference type="EMBL" id="GL732653">
    <property type="protein sequence ID" value="EFX68550.1"/>
    <property type="molecule type" value="Genomic_DNA"/>
</dbReference>
<dbReference type="PhylomeDB" id="E9HI91"/>
<dbReference type="KEGG" id="dpx:DAPPUDRAFT_329998"/>
<dbReference type="PANTHER" id="PTHR33273:SF4">
    <property type="entry name" value="ENDONUCLEASE_EXONUCLEASE_PHOSPHATASE DOMAIN-CONTAINING PROTEIN"/>
    <property type="match status" value="1"/>
</dbReference>
<organism evidence="3 4">
    <name type="scientific">Daphnia pulex</name>
    <name type="common">Water flea</name>
    <dbReference type="NCBI Taxonomy" id="6669"/>
    <lineage>
        <taxon>Eukaryota</taxon>
        <taxon>Metazoa</taxon>
        <taxon>Ecdysozoa</taxon>
        <taxon>Arthropoda</taxon>
        <taxon>Crustacea</taxon>
        <taxon>Branchiopoda</taxon>
        <taxon>Diplostraca</taxon>
        <taxon>Cladocera</taxon>
        <taxon>Anomopoda</taxon>
        <taxon>Daphniidae</taxon>
        <taxon>Daphnia</taxon>
    </lineage>
</organism>
<evidence type="ECO:0000259" key="2">
    <source>
        <dbReference type="Pfam" id="PF14529"/>
    </source>
</evidence>
<dbReference type="PANTHER" id="PTHR33273">
    <property type="entry name" value="DOMAIN-CONTAINING PROTEIN, PUTATIVE-RELATED"/>
    <property type="match status" value="1"/>
</dbReference>
<dbReference type="InterPro" id="IPR005135">
    <property type="entry name" value="Endo/exonuclease/phosphatase"/>
</dbReference>
<dbReference type="Gene3D" id="3.60.10.10">
    <property type="entry name" value="Endonuclease/exonuclease/phosphatase"/>
    <property type="match status" value="1"/>
</dbReference>
<evidence type="ECO:0000256" key="1">
    <source>
        <dbReference type="SAM" id="Phobius"/>
    </source>
</evidence>
<dbReference type="AlphaFoldDB" id="E9HI91"/>
<dbReference type="OrthoDB" id="6783807at2759"/>
<keyword evidence="1" id="KW-1133">Transmembrane helix</keyword>
<proteinExistence type="predicted"/>
<sequence length="202" mass="22097">MTSPPNIICIQETWLDESKEFEIDGFDHIRADRRDRIGGGVATFVAIGTPFRQIDLPPSTLEAVAVEVFTDEKSISICNIYHSSQENDVQVFENILRDLPPDSTPFLCGDFNSHHEMWGGKKNDHKGLSLVSFIEENGLVALNDGNITYRSSSGASSVLDLTITTPDIAAKCINYGVVLLLGVVSLMVGSTTGLPMYHWHGG</sequence>
<evidence type="ECO:0000313" key="3">
    <source>
        <dbReference type="EMBL" id="EFX68550.1"/>
    </source>
</evidence>
<dbReference type="GO" id="GO:0003824">
    <property type="term" value="F:catalytic activity"/>
    <property type="evidence" value="ECO:0007669"/>
    <property type="project" value="InterPro"/>
</dbReference>
<accession>E9HI91</accession>
<gene>
    <name evidence="3" type="ORF">DAPPUDRAFT_329998</name>
</gene>
<keyword evidence="1" id="KW-0472">Membrane</keyword>
<dbReference type="OMA" id="ITICNMY"/>
<name>E9HI91_DAPPU</name>
<evidence type="ECO:0000313" key="4">
    <source>
        <dbReference type="Proteomes" id="UP000000305"/>
    </source>
</evidence>
<dbReference type="eggNOG" id="KOG1075">
    <property type="taxonomic scope" value="Eukaryota"/>
</dbReference>
<dbReference type="InParanoid" id="E9HI91"/>
<protein>
    <recommendedName>
        <fullName evidence="2">Endonuclease/exonuclease/phosphatase domain-containing protein</fullName>
    </recommendedName>
</protein>
<keyword evidence="4" id="KW-1185">Reference proteome</keyword>
<dbReference type="SUPFAM" id="SSF56219">
    <property type="entry name" value="DNase I-like"/>
    <property type="match status" value="1"/>
</dbReference>
<dbReference type="Pfam" id="PF14529">
    <property type="entry name" value="Exo_endo_phos_2"/>
    <property type="match status" value="1"/>
</dbReference>
<dbReference type="Proteomes" id="UP000000305">
    <property type="component" value="Unassembled WGS sequence"/>
</dbReference>
<feature type="domain" description="Endonuclease/exonuclease/phosphatase" evidence="2">
    <location>
        <begin position="75"/>
        <end position="173"/>
    </location>
</feature>
<dbReference type="HOGENOM" id="CLU_094357_1_0_1"/>
<reference evidence="3 4" key="1">
    <citation type="journal article" date="2011" name="Science">
        <title>The ecoresponsive genome of Daphnia pulex.</title>
        <authorList>
            <person name="Colbourne J.K."/>
            <person name="Pfrender M.E."/>
            <person name="Gilbert D."/>
            <person name="Thomas W.K."/>
            <person name="Tucker A."/>
            <person name="Oakley T.H."/>
            <person name="Tokishita S."/>
            <person name="Aerts A."/>
            <person name="Arnold G.J."/>
            <person name="Basu M.K."/>
            <person name="Bauer D.J."/>
            <person name="Caceres C.E."/>
            <person name="Carmel L."/>
            <person name="Casola C."/>
            <person name="Choi J.H."/>
            <person name="Detter J.C."/>
            <person name="Dong Q."/>
            <person name="Dusheyko S."/>
            <person name="Eads B.D."/>
            <person name="Frohlich T."/>
            <person name="Geiler-Samerotte K.A."/>
            <person name="Gerlach D."/>
            <person name="Hatcher P."/>
            <person name="Jogdeo S."/>
            <person name="Krijgsveld J."/>
            <person name="Kriventseva E.V."/>
            <person name="Kultz D."/>
            <person name="Laforsch C."/>
            <person name="Lindquist E."/>
            <person name="Lopez J."/>
            <person name="Manak J.R."/>
            <person name="Muller J."/>
            <person name="Pangilinan J."/>
            <person name="Patwardhan R.P."/>
            <person name="Pitluck S."/>
            <person name="Pritham E.J."/>
            <person name="Rechtsteiner A."/>
            <person name="Rho M."/>
            <person name="Rogozin I.B."/>
            <person name="Sakarya O."/>
            <person name="Salamov A."/>
            <person name="Schaack S."/>
            <person name="Shapiro H."/>
            <person name="Shiga Y."/>
            <person name="Skalitzky C."/>
            <person name="Smith Z."/>
            <person name="Souvorov A."/>
            <person name="Sung W."/>
            <person name="Tang Z."/>
            <person name="Tsuchiya D."/>
            <person name="Tu H."/>
            <person name="Vos H."/>
            <person name="Wang M."/>
            <person name="Wolf Y.I."/>
            <person name="Yamagata H."/>
            <person name="Yamada T."/>
            <person name="Ye Y."/>
            <person name="Shaw J.R."/>
            <person name="Andrews J."/>
            <person name="Crease T.J."/>
            <person name="Tang H."/>
            <person name="Lucas S.M."/>
            <person name="Robertson H.M."/>
            <person name="Bork P."/>
            <person name="Koonin E.V."/>
            <person name="Zdobnov E.M."/>
            <person name="Grigoriev I.V."/>
            <person name="Lynch M."/>
            <person name="Boore J.L."/>
        </authorList>
    </citation>
    <scope>NUCLEOTIDE SEQUENCE [LARGE SCALE GENOMIC DNA]</scope>
</reference>
<dbReference type="InterPro" id="IPR036691">
    <property type="entry name" value="Endo/exonu/phosph_ase_sf"/>
</dbReference>
<feature type="transmembrane region" description="Helical" evidence="1">
    <location>
        <begin position="175"/>
        <end position="197"/>
    </location>
</feature>
<keyword evidence="1" id="KW-0812">Transmembrane</keyword>